<name>A0ABY2L5X7_9LEPT</name>
<evidence type="ECO:0000313" key="2">
    <source>
        <dbReference type="Proteomes" id="UP000297617"/>
    </source>
</evidence>
<reference evidence="2" key="1">
    <citation type="journal article" date="2019" name="PLoS Negl. Trop. Dis.">
        <title>Revisiting the worldwide diversity of Leptospira species in the environment.</title>
        <authorList>
            <person name="Vincent A.T."/>
            <person name="Schiettekatte O."/>
            <person name="Bourhy P."/>
            <person name="Veyrier F.J."/>
            <person name="Picardeau M."/>
        </authorList>
    </citation>
    <scope>NUCLEOTIDE SEQUENCE [LARGE SCALE GENOMIC DNA]</scope>
    <source>
        <strain evidence="2">201800295</strain>
    </source>
</reference>
<accession>A0ABY2L5X7</accession>
<dbReference type="EMBL" id="RQFD01000015">
    <property type="protein sequence ID" value="TGK48029.1"/>
    <property type="molecule type" value="Genomic_DNA"/>
</dbReference>
<comment type="caution">
    <text evidence="1">The sequence shown here is derived from an EMBL/GenBank/DDBJ whole genome shotgun (WGS) entry which is preliminary data.</text>
</comment>
<dbReference type="Proteomes" id="UP000297617">
    <property type="component" value="Unassembled WGS sequence"/>
</dbReference>
<proteinExistence type="predicted"/>
<organism evidence="1 2">
    <name type="scientific">Leptospira bouyouniensis</name>
    <dbReference type="NCBI Taxonomy" id="2484911"/>
    <lineage>
        <taxon>Bacteria</taxon>
        <taxon>Pseudomonadati</taxon>
        <taxon>Spirochaetota</taxon>
        <taxon>Spirochaetia</taxon>
        <taxon>Leptospirales</taxon>
        <taxon>Leptospiraceae</taxon>
        <taxon>Leptospira</taxon>
    </lineage>
</organism>
<evidence type="ECO:0000313" key="1">
    <source>
        <dbReference type="EMBL" id="TGK48029.1"/>
    </source>
</evidence>
<keyword evidence="2" id="KW-1185">Reference proteome</keyword>
<protein>
    <submittedName>
        <fullName evidence="1">Uncharacterized protein</fullName>
    </submittedName>
</protein>
<sequence length="99" mass="11307">MEKINGEKKKSLLTLSGTVYPNQFHVVEPSSLWSIKGANIELNDNSKGLTPEQVSSVYEQISRETGLRLDIPKEKEIIRHMWNHRHHLHVSEVGSPDVH</sequence>
<dbReference type="RefSeq" id="WP_135753982.1">
    <property type="nucleotide sequence ID" value="NZ_RQFD01000015.1"/>
</dbReference>
<gene>
    <name evidence="1" type="ORF">EHQ10_09760</name>
</gene>